<keyword evidence="2" id="KW-0808">Transferase</keyword>
<dbReference type="PANTHER" id="PTHR12526">
    <property type="entry name" value="GLYCOSYLTRANSFERASE"/>
    <property type="match status" value="1"/>
</dbReference>
<evidence type="ECO:0000313" key="4">
    <source>
        <dbReference type="Proteomes" id="UP000234857"/>
    </source>
</evidence>
<evidence type="ECO:0000256" key="2">
    <source>
        <dbReference type="ARBA" id="ARBA00022679"/>
    </source>
</evidence>
<dbReference type="GO" id="GO:0016757">
    <property type="term" value="F:glycosyltransferase activity"/>
    <property type="evidence" value="ECO:0007669"/>
    <property type="project" value="UniProtKB-KW"/>
</dbReference>
<dbReference type="Gene3D" id="3.40.50.2000">
    <property type="entry name" value="Glycogen Phosphorylase B"/>
    <property type="match status" value="2"/>
</dbReference>
<evidence type="ECO:0000256" key="1">
    <source>
        <dbReference type="ARBA" id="ARBA00022676"/>
    </source>
</evidence>
<reference evidence="3 4" key="1">
    <citation type="submission" date="2017-11" db="EMBL/GenBank/DDBJ databases">
        <title>Genome-resolved metagenomics identifies genetic mobility, metabolic interactions, and unexpected diversity in perchlorate-reducing communities.</title>
        <authorList>
            <person name="Barnum T.P."/>
            <person name="Figueroa I.A."/>
            <person name="Carlstrom C.I."/>
            <person name="Lucas L.N."/>
            <person name="Engelbrektson A.L."/>
            <person name="Coates J.D."/>
        </authorList>
    </citation>
    <scope>NUCLEOTIDE SEQUENCE [LARGE SCALE GENOMIC DNA]</scope>
    <source>
        <strain evidence="3">BM706</strain>
    </source>
</reference>
<evidence type="ECO:0008006" key="5">
    <source>
        <dbReference type="Google" id="ProtNLM"/>
    </source>
</evidence>
<keyword evidence="1" id="KW-0328">Glycosyltransferase</keyword>
<sequence length="346" mass="40132">MEKNLDKKIRLRYFISSKDSAFDSQVKALLQKYKTNQEISEARLIDISETNIINIIKDAIKNRNKVDICHARGENAAFYAYIYSAITESKLVVDIRGAKYEEIDCFDSFILKRYLKKGLLRLLFSLLKNSATFSCVSESLRDYLCEKYSIDREIISLNHCIAGDGFVFDKAKRKEIRDQLKVNEEELLFVMINGGNSPWQNIDDILEKVDDGRSKLLLISKNEFCKKNDNVIWKKLKHEEVAHYLSAADVGMVFREENIVNKVACPIKFVEYISCGLPIITSGNVDFIREFILKYKCGVILNINNMPEKIDIEVFNREKISMDGKKMFSINRISEDYLRLYRDVIS</sequence>
<protein>
    <recommendedName>
        <fullName evidence="5">Glycosyl transferase family 1 domain-containing protein</fullName>
    </recommendedName>
</protein>
<proteinExistence type="predicted"/>
<comment type="caution">
    <text evidence="3">The sequence shown here is derived from an EMBL/GenBank/DDBJ whole genome shotgun (WGS) entry which is preliminary data.</text>
</comment>
<dbReference type="PANTHER" id="PTHR12526:SF629">
    <property type="entry name" value="TEICHURONIC ACID BIOSYNTHESIS GLYCOSYLTRANSFERASE TUAH-RELATED"/>
    <property type="match status" value="1"/>
</dbReference>
<dbReference type="SUPFAM" id="SSF53756">
    <property type="entry name" value="UDP-Glycosyltransferase/glycogen phosphorylase"/>
    <property type="match status" value="1"/>
</dbReference>
<dbReference type="Proteomes" id="UP000234857">
    <property type="component" value="Unassembled WGS sequence"/>
</dbReference>
<organism evidence="3 4">
    <name type="scientific">Muiribacterium halophilum</name>
    <dbReference type="NCBI Taxonomy" id="2053465"/>
    <lineage>
        <taxon>Bacteria</taxon>
        <taxon>Candidatus Muiribacteriota</taxon>
        <taxon>Candidatus Muiribacteriia</taxon>
        <taxon>Candidatus Muiribacteriales</taxon>
        <taxon>Candidatus Muiribacteriaceae</taxon>
        <taxon>Candidatus Muiribacterium</taxon>
    </lineage>
</organism>
<gene>
    <name evidence="3" type="ORF">C0601_08025</name>
</gene>
<dbReference type="EMBL" id="PKTG01000091">
    <property type="protein sequence ID" value="PLX17288.1"/>
    <property type="molecule type" value="Genomic_DNA"/>
</dbReference>
<evidence type="ECO:0000313" key="3">
    <source>
        <dbReference type="EMBL" id="PLX17288.1"/>
    </source>
</evidence>
<dbReference type="AlphaFoldDB" id="A0A2N5ZF34"/>
<name>A0A2N5ZF34_MUIH1</name>
<accession>A0A2N5ZF34</accession>